<evidence type="ECO:0000256" key="8">
    <source>
        <dbReference type="ARBA" id="ARBA00022989"/>
    </source>
</evidence>
<feature type="chain" id="PRO_5041236757" evidence="14">
    <location>
        <begin position="18"/>
        <end position="56"/>
    </location>
</feature>
<dbReference type="SMART" id="SM00192">
    <property type="entry name" value="LDLa"/>
    <property type="match status" value="1"/>
</dbReference>
<protein>
    <submittedName>
        <fullName evidence="15">Uncharacterized protein</fullName>
    </submittedName>
</protein>
<evidence type="ECO:0000313" key="16">
    <source>
        <dbReference type="Proteomes" id="UP001177670"/>
    </source>
</evidence>
<keyword evidence="8" id="KW-1133">Transmembrane helix</keyword>
<evidence type="ECO:0000256" key="7">
    <source>
        <dbReference type="ARBA" id="ARBA00022837"/>
    </source>
</evidence>
<dbReference type="EMBL" id="JAHYIQ010000017">
    <property type="protein sequence ID" value="KAK1124807.1"/>
    <property type="molecule type" value="Genomic_DNA"/>
</dbReference>
<comment type="caution">
    <text evidence="15">The sequence shown here is derived from an EMBL/GenBank/DDBJ whole genome shotgun (WGS) entry which is preliminary data.</text>
</comment>
<feature type="non-terminal residue" evidence="15">
    <location>
        <position position="1"/>
    </location>
</feature>
<evidence type="ECO:0000256" key="9">
    <source>
        <dbReference type="ARBA" id="ARBA00023136"/>
    </source>
</evidence>
<feature type="disulfide bond" evidence="13">
    <location>
        <begin position="18"/>
        <end position="30"/>
    </location>
</feature>
<evidence type="ECO:0000256" key="1">
    <source>
        <dbReference type="ARBA" id="ARBA00004479"/>
    </source>
</evidence>
<gene>
    <name evidence="15" type="ORF">K0M31_006167</name>
</gene>
<dbReference type="Proteomes" id="UP001177670">
    <property type="component" value="Unassembled WGS sequence"/>
</dbReference>
<keyword evidence="7" id="KW-0106">Calcium</keyword>
<proteinExistence type="predicted"/>
<dbReference type="Pfam" id="PF00057">
    <property type="entry name" value="Ldl_recept_a"/>
    <property type="match status" value="1"/>
</dbReference>
<feature type="disulfide bond" evidence="13">
    <location>
        <begin position="25"/>
        <end position="43"/>
    </location>
</feature>
<reference evidence="15" key="1">
    <citation type="submission" date="2021-10" db="EMBL/GenBank/DDBJ databases">
        <title>Melipona bicolor Genome sequencing and assembly.</title>
        <authorList>
            <person name="Araujo N.S."/>
            <person name="Arias M.C."/>
        </authorList>
    </citation>
    <scope>NUCLEOTIDE SEQUENCE</scope>
    <source>
        <strain evidence="15">USP_2M_L1-L4_2017</strain>
        <tissue evidence="15">Whole body</tissue>
    </source>
</reference>
<feature type="signal peptide" evidence="14">
    <location>
        <begin position="1"/>
        <end position="17"/>
    </location>
</feature>
<evidence type="ECO:0000256" key="10">
    <source>
        <dbReference type="ARBA" id="ARBA00023157"/>
    </source>
</evidence>
<dbReference type="InterPro" id="IPR002172">
    <property type="entry name" value="LDrepeatLR_classA_rpt"/>
</dbReference>
<dbReference type="InterPro" id="IPR023415">
    <property type="entry name" value="LDLR_class-A_CS"/>
</dbReference>
<keyword evidence="12" id="KW-0325">Glycoprotein</keyword>
<keyword evidence="11" id="KW-0675">Receptor</keyword>
<name>A0AA40FTJ4_9HYME</name>
<dbReference type="GO" id="GO:0006897">
    <property type="term" value="P:endocytosis"/>
    <property type="evidence" value="ECO:0007669"/>
    <property type="project" value="UniProtKB-KW"/>
</dbReference>
<dbReference type="GO" id="GO:0016020">
    <property type="term" value="C:membrane"/>
    <property type="evidence" value="ECO:0007669"/>
    <property type="project" value="UniProtKB-SubCell"/>
</dbReference>
<keyword evidence="9" id="KW-0472">Membrane</keyword>
<keyword evidence="5 14" id="KW-0732">Signal</keyword>
<evidence type="ECO:0000256" key="3">
    <source>
        <dbReference type="ARBA" id="ARBA00022583"/>
    </source>
</evidence>
<keyword evidence="10 13" id="KW-1015">Disulfide bond</keyword>
<keyword evidence="2" id="KW-0245">EGF-like domain</keyword>
<dbReference type="SUPFAM" id="SSF57424">
    <property type="entry name" value="LDL receptor-like module"/>
    <property type="match status" value="1"/>
</dbReference>
<dbReference type="PROSITE" id="PS01209">
    <property type="entry name" value="LDLRA_1"/>
    <property type="match status" value="1"/>
</dbReference>
<keyword evidence="3" id="KW-0254">Endocytosis</keyword>
<evidence type="ECO:0000256" key="5">
    <source>
        <dbReference type="ARBA" id="ARBA00022729"/>
    </source>
</evidence>
<evidence type="ECO:0000256" key="12">
    <source>
        <dbReference type="ARBA" id="ARBA00023180"/>
    </source>
</evidence>
<dbReference type="Gene3D" id="4.10.400.10">
    <property type="entry name" value="Low-density Lipoprotein Receptor"/>
    <property type="match status" value="1"/>
</dbReference>
<evidence type="ECO:0000256" key="2">
    <source>
        <dbReference type="ARBA" id="ARBA00022536"/>
    </source>
</evidence>
<evidence type="ECO:0000256" key="4">
    <source>
        <dbReference type="ARBA" id="ARBA00022692"/>
    </source>
</evidence>
<evidence type="ECO:0000256" key="14">
    <source>
        <dbReference type="SAM" id="SignalP"/>
    </source>
</evidence>
<accession>A0AA40FTJ4</accession>
<evidence type="ECO:0000313" key="15">
    <source>
        <dbReference type="EMBL" id="KAK1124807.1"/>
    </source>
</evidence>
<sequence length="56" mass="6150">THWPVFVCVLMATTVLSCRLSEFQCGNGRCVALNKVCNVVDDCGDGSDEPRQCSRE</sequence>
<dbReference type="FunFam" id="4.10.400.10:FF:000009">
    <property type="entry name" value="Low-density lipoprotein receptor-related protein 1"/>
    <property type="match status" value="1"/>
</dbReference>
<evidence type="ECO:0000256" key="13">
    <source>
        <dbReference type="PROSITE-ProRule" id="PRU00124"/>
    </source>
</evidence>
<dbReference type="AlphaFoldDB" id="A0AA40FTJ4"/>
<organism evidence="15 16">
    <name type="scientific">Melipona bicolor</name>
    <dbReference type="NCBI Taxonomy" id="60889"/>
    <lineage>
        <taxon>Eukaryota</taxon>
        <taxon>Metazoa</taxon>
        <taxon>Ecdysozoa</taxon>
        <taxon>Arthropoda</taxon>
        <taxon>Hexapoda</taxon>
        <taxon>Insecta</taxon>
        <taxon>Pterygota</taxon>
        <taxon>Neoptera</taxon>
        <taxon>Endopterygota</taxon>
        <taxon>Hymenoptera</taxon>
        <taxon>Apocrita</taxon>
        <taxon>Aculeata</taxon>
        <taxon>Apoidea</taxon>
        <taxon>Anthophila</taxon>
        <taxon>Apidae</taxon>
        <taxon>Melipona</taxon>
    </lineage>
</organism>
<dbReference type="PROSITE" id="PS50068">
    <property type="entry name" value="LDLRA_2"/>
    <property type="match status" value="1"/>
</dbReference>
<keyword evidence="4" id="KW-0812">Transmembrane</keyword>
<evidence type="ECO:0000256" key="6">
    <source>
        <dbReference type="ARBA" id="ARBA00022737"/>
    </source>
</evidence>
<evidence type="ECO:0000256" key="11">
    <source>
        <dbReference type="ARBA" id="ARBA00023170"/>
    </source>
</evidence>
<comment type="subcellular location">
    <subcellularLocation>
        <location evidence="1">Membrane</location>
        <topology evidence="1">Single-pass type I membrane protein</topology>
    </subcellularLocation>
</comment>
<comment type="caution">
    <text evidence="13">Lacks conserved residue(s) required for the propagation of feature annotation.</text>
</comment>
<dbReference type="InterPro" id="IPR036055">
    <property type="entry name" value="LDL_receptor-like_sf"/>
</dbReference>
<keyword evidence="6" id="KW-0677">Repeat</keyword>
<dbReference type="CDD" id="cd00112">
    <property type="entry name" value="LDLa"/>
    <property type="match status" value="1"/>
</dbReference>
<keyword evidence="16" id="KW-1185">Reference proteome</keyword>